<proteinExistence type="predicted"/>
<organism evidence="2 3">
    <name type="scientific">Liquidambar formosana</name>
    <name type="common">Formosan gum</name>
    <dbReference type="NCBI Taxonomy" id="63359"/>
    <lineage>
        <taxon>Eukaryota</taxon>
        <taxon>Viridiplantae</taxon>
        <taxon>Streptophyta</taxon>
        <taxon>Embryophyta</taxon>
        <taxon>Tracheophyta</taxon>
        <taxon>Spermatophyta</taxon>
        <taxon>Magnoliopsida</taxon>
        <taxon>eudicotyledons</taxon>
        <taxon>Gunneridae</taxon>
        <taxon>Pentapetalae</taxon>
        <taxon>Saxifragales</taxon>
        <taxon>Altingiaceae</taxon>
        <taxon>Liquidambar</taxon>
    </lineage>
</organism>
<reference evidence="2 3" key="1">
    <citation type="journal article" date="2024" name="Plant J.">
        <title>Genome sequences and population genomics reveal climatic adaptation and genomic divergence between two closely related sweetgum species.</title>
        <authorList>
            <person name="Xu W.Q."/>
            <person name="Ren C.Q."/>
            <person name="Zhang X.Y."/>
            <person name="Comes H.P."/>
            <person name="Liu X.H."/>
            <person name="Li Y.G."/>
            <person name="Kettle C.J."/>
            <person name="Jalonen R."/>
            <person name="Gaisberger H."/>
            <person name="Ma Y.Z."/>
            <person name="Qiu Y.X."/>
        </authorList>
    </citation>
    <scope>NUCLEOTIDE SEQUENCE [LARGE SCALE GENOMIC DNA]</scope>
    <source>
        <strain evidence="2">Hangzhou</strain>
    </source>
</reference>
<evidence type="ECO:0000256" key="1">
    <source>
        <dbReference type="SAM" id="MobiDB-lite"/>
    </source>
</evidence>
<dbReference type="Proteomes" id="UP001415857">
    <property type="component" value="Unassembled WGS sequence"/>
</dbReference>
<name>A0AAP0RQJ5_LIQFO</name>
<feature type="compositionally biased region" description="Polar residues" evidence="1">
    <location>
        <begin position="89"/>
        <end position="98"/>
    </location>
</feature>
<feature type="region of interest" description="Disordered" evidence="1">
    <location>
        <begin position="89"/>
        <end position="116"/>
    </location>
</feature>
<evidence type="ECO:0000313" key="3">
    <source>
        <dbReference type="Proteomes" id="UP001415857"/>
    </source>
</evidence>
<dbReference type="EMBL" id="JBBPBK010000006">
    <property type="protein sequence ID" value="KAK9282704.1"/>
    <property type="molecule type" value="Genomic_DNA"/>
</dbReference>
<keyword evidence="3" id="KW-1185">Reference proteome</keyword>
<feature type="compositionally biased region" description="Low complexity" evidence="1">
    <location>
        <begin position="100"/>
        <end position="116"/>
    </location>
</feature>
<protein>
    <submittedName>
        <fullName evidence="2">Uncharacterized protein</fullName>
    </submittedName>
</protein>
<gene>
    <name evidence="2" type="ORF">L1049_010924</name>
</gene>
<evidence type="ECO:0000313" key="2">
    <source>
        <dbReference type="EMBL" id="KAK9282704.1"/>
    </source>
</evidence>
<dbReference type="AlphaFoldDB" id="A0AAP0RQJ5"/>
<accession>A0AAP0RQJ5</accession>
<comment type="caution">
    <text evidence="2">The sequence shown here is derived from an EMBL/GenBank/DDBJ whole genome shotgun (WGS) entry which is preliminary data.</text>
</comment>
<sequence length="128" mass="14385">MRSHPAWEGGGTLDGVRFCCTFTLLPLGYPNQDVTAVEPSNALPMQLICFPSAYWWWHLSSWQMSQLQLVDHPLFYRHLHQTRDMLTEKTASVSTPPTNAARLSPSALSPSALKPPSYCPLHSFSRQS</sequence>